<feature type="transmembrane region" description="Helical" evidence="7">
    <location>
        <begin position="60"/>
        <end position="81"/>
    </location>
</feature>
<gene>
    <name evidence="9" type="ORF">ATEG_07274</name>
</gene>
<keyword evidence="3 7" id="KW-1133">Transmembrane helix</keyword>
<dbReference type="Proteomes" id="UP000007963">
    <property type="component" value="Unassembled WGS sequence"/>
</dbReference>
<dbReference type="RefSeq" id="XP_001209960.1">
    <property type="nucleotide sequence ID" value="XM_001209960.1"/>
</dbReference>
<evidence type="ECO:0000256" key="7">
    <source>
        <dbReference type="SAM" id="Phobius"/>
    </source>
</evidence>
<keyword evidence="2 7" id="KW-0812">Transmembrane</keyword>
<comment type="similarity">
    <text evidence="5">Belongs to the SAT4 family.</text>
</comment>
<feature type="region of interest" description="Disordered" evidence="6">
    <location>
        <begin position="345"/>
        <end position="371"/>
    </location>
</feature>
<evidence type="ECO:0000256" key="4">
    <source>
        <dbReference type="ARBA" id="ARBA00023136"/>
    </source>
</evidence>
<evidence type="ECO:0000256" key="3">
    <source>
        <dbReference type="ARBA" id="ARBA00022989"/>
    </source>
</evidence>
<dbReference type="STRING" id="341663.Q0CGB8"/>
<dbReference type="HOGENOM" id="CLU_019101_0_1_1"/>
<name>Q0CGB8_ASPTN</name>
<dbReference type="PANTHER" id="PTHR33048:SF2">
    <property type="entry name" value="SRPK"/>
    <property type="match status" value="1"/>
</dbReference>
<keyword evidence="4 7" id="KW-0472">Membrane</keyword>
<dbReference type="OMA" id="ACMAIFY"/>
<reference evidence="10" key="1">
    <citation type="submission" date="2005-09" db="EMBL/GenBank/DDBJ databases">
        <title>Annotation of the Aspergillus terreus NIH2624 genome.</title>
        <authorList>
            <person name="Birren B.W."/>
            <person name="Lander E.S."/>
            <person name="Galagan J.E."/>
            <person name="Nusbaum C."/>
            <person name="Devon K."/>
            <person name="Henn M."/>
            <person name="Ma L.-J."/>
            <person name="Jaffe D.B."/>
            <person name="Butler J."/>
            <person name="Alvarez P."/>
            <person name="Gnerre S."/>
            <person name="Grabherr M."/>
            <person name="Kleber M."/>
            <person name="Mauceli E.W."/>
            <person name="Brockman W."/>
            <person name="Rounsley S."/>
            <person name="Young S.K."/>
            <person name="LaButti K."/>
            <person name="Pushparaj V."/>
            <person name="DeCaprio D."/>
            <person name="Crawford M."/>
            <person name="Koehrsen M."/>
            <person name="Engels R."/>
            <person name="Montgomery P."/>
            <person name="Pearson M."/>
            <person name="Howarth C."/>
            <person name="Larson L."/>
            <person name="Luoma S."/>
            <person name="White J."/>
            <person name="Alvarado L."/>
            <person name="Kodira C.D."/>
            <person name="Zeng Q."/>
            <person name="Oleary S."/>
            <person name="Yandava C."/>
            <person name="Denning D.W."/>
            <person name="Nierman W.C."/>
            <person name="Milne T."/>
            <person name="Madden K."/>
        </authorList>
    </citation>
    <scope>NUCLEOTIDE SEQUENCE [LARGE SCALE GENOMIC DNA]</scope>
    <source>
        <strain evidence="10">NIH 2624 / FGSC A1156</strain>
    </source>
</reference>
<dbReference type="VEuPathDB" id="FungiDB:ATEG_07274"/>
<feature type="transmembrane region" description="Helical" evidence="7">
    <location>
        <begin position="190"/>
        <end position="214"/>
    </location>
</feature>
<dbReference type="GeneID" id="4319021"/>
<feature type="domain" description="Rhodopsin" evidence="8">
    <location>
        <begin position="77"/>
        <end position="329"/>
    </location>
</feature>
<feature type="transmembrane region" description="Helical" evidence="7">
    <location>
        <begin position="156"/>
        <end position="178"/>
    </location>
</feature>
<proteinExistence type="inferred from homology"/>
<evidence type="ECO:0000259" key="8">
    <source>
        <dbReference type="Pfam" id="PF20684"/>
    </source>
</evidence>
<evidence type="ECO:0000256" key="5">
    <source>
        <dbReference type="ARBA" id="ARBA00038359"/>
    </source>
</evidence>
<dbReference type="AlphaFoldDB" id="Q0CGB8"/>
<sequence length="436" mass="48576">MKRLALPSAADPPGYDLCRVIVSPMGKEFTYKIDSSFRLELLLIFILCRQRRTMAGGDDFTIEAFTLLGIAIVTIAIRVVARWTTAGPKNFQLDDYLMPLAGVVYGLETGAAYCVGAWWHGLANNAMTDEQRASLSPDSPEYHLRVGGSKTQVLGWSLYTTLLWLLKACMAIFYSRLTAGLMNMRIRVKLAYAFIGATYIAVILSILLGCRPMSKNWQIYPDPGNYCQPAVSHIDVYVTVVLNVATDLYLITIPTPMLFKARLPWREKCELLVLFSGGIFVMAAGILRCVLIVTAGANGASQAGSWACRETFVAVIIGNAPMIYPLVRRIAKRAGWYVSTLTTGRGTHSQSYPLSESDAHDRSTMHSKRRKFRHPLSIPDTQWQTVSDEQMILPGRGQQPPTCTAEWDNQSRRSTDGIKVVHETIVQSALRDKERR</sequence>
<dbReference type="EMBL" id="CH476603">
    <property type="protein sequence ID" value="EAU32658.1"/>
    <property type="molecule type" value="Genomic_DNA"/>
</dbReference>
<evidence type="ECO:0000256" key="2">
    <source>
        <dbReference type="ARBA" id="ARBA00022692"/>
    </source>
</evidence>
<evidence type="ECO:0000256" key="1">
    <source>
        <dbReference type="ARBA" id="ARBA00004141"/>
    </source>
</evidence>
<dbReference type="InterPro" id="IPR052337">
    <property type="entry name" value="SAT4-like"/>
</dbReference>
<organism evidence="9 10">
    <name type="scientific">Aspergillus terreus (strain NIH 2624 / FGSC A1156)</name>
    <dbReference type="NCBI Taxonomy" id="341663"/>
    <lineage>
        <taxon>Eukaryota</taxon>
        <taxon>Fungi</taxon>
        <taxon>Dikarya</taxon>
        <taxon>Ascomycota</taxon>
        <taxon>Pezizomycotina</taxon>
        <taxon>Eurotiomycetes</taxon>
        <taxon>Eurotiomycetidae</taxon>
        <taxon>Eurotiales</taxon>
        <taxon>Aspergillaceae</taxon>
        <taxon>Aspergillus</taxon>
        <taxon>Aspergillus subgen. Circumdati</taxon>
    </lineage>
</organism>
<evidence type="ECO:0000256" key="6">
    <source>
        <dbReference type="SAM" id="MobiDB-lite"/>
    </source>
</evidence>
<evidence type="ECO:0000313" key="9">
    <source>
        <dbReference type="EMBL" id="EAU32658.1"/>
    </source>
</evidence>
<feature type="region of interest" description="Disordered" evidence="6">
    <location>
        <begin position="393"/>
        <end position="415"/>
    </location>
</feature>
<dbReference type="Pfam" id="PF20684">
    <property type="entry name" value="Fung_rhodopsin"/>
    <property type="match status" value="1"/>
</dbReference>
<dbReference type="GO" id="GO:0016020">
    <property type="term" value="C:membrane"/>
    <property type="evidence" value="ECO:0007669"/>
    <property type="project" value="UniProtKB-SubCell"/>
</dbReference>
<accession>Q0CGB8</accession>
<evidence type="ECO:0000313" key="10">
    <source>
        <dbReference type="Proteomes" id="UP000007963"/>
    </source>
</evidence>
<protein>
    <recommendedName>
        <fullName evidence="8">Rhodopsin domain-containing protein</fullName>
    </recommendedName>
</protein>
<feature type="compositionally biased region" description="Polar residues" evidence="6">
    <location>
        <begin position="345"/>
        <end position="354"/>
    </location>
</feature>
<dbReference type="OrthoDB" id="2988756at2759"/>
<dbReference type="eggNOG" id="ENOG502RSJA">
    <property type="taxonomic scope" value="Eukaryota"/>
</dbReference>
<feature type="transmembrane region" description="Helical" evidence="7">
    <location>
        <begin position="271"/>
        <end position="297"/>
    </location>
</feature>
<feature type="transmembrane region" description="Helical" evidence="7">
    <location>
        <begin position="303"/>
        <end position="327"/>
    </location>
</feature>
<comment type="subcellular location">
    <subcellularLocation>
        <location evidence="1">Membrane</location>
        <topology evidence="1">Multi-pass membrane protein</topology>
    </subcellularLocation>
</comment>
<dbReference type="InterPro" id="IPR049326">
    <property type="entry name" value="Rhodopsin_dom_fungi"/>
</dbReference>
<dbReference type="PANTHER" id="PTHR33048">
    <property type="entry name" value="PTH11-LIKE INTEGRAL MEMBRANE PROTEIN (AFU_ORTHOLOGUE AFUA_5G11245)"/>
    <property type="match status" value="1"/>
</dbReference>